<keyword evidence="2" id="KW-1185">Reference proteome</keyword>
<dbReference type="Proteomes" id="UP000095282">
    <property type="component" value="Unplaced"/>
</dbReference>
<keyword evidence="1" id="KW-0472">Membrane</keyword>
<reference evidence="3" key="1">
    <citation type="submission" date="2016-11" db="UniProtKB">
        <authorList>
            <consortium name="WormBaseParasite"/>
        </authorList>
    </citation>
    <scope>IDENTIFICATION</scope>
</reference>
<evidence type="ECO:0000256" key="1">
    <source>
        <dbReference type="SAM" id="Phobius"/>
    </source>
</evidence>
<dbReference type="AlphaFoldDB" id="A0A1I7TY78"/>
<evidence type="ECO:0000313" key="2">
    <source>
        <dbReference type="Proteomes" id="UP000095282"/>
    </source>
</evidence>
<evidence type="ECO:0000313" key="3">
    <source>
        <dbReference type="WBParaSite" id="Csp11.Scaffold629.g12986.t1"/>
    </source>
</evidence>
<accession>A0A1I7TY78</accession>
<sequence length="79" mass="9197">MKRVDDELNGTRRAPTHLTIAFFAVSLFFTIVYQLLFDQIPPSEIIGTMSPAASLLIFIIPVYWMKPMRNLYMHYTTLE</sequence>
<protein>
    <submittedName>
        <fullName evidence="3">Aa_trans domain-containing protein</fullName>
    </submittedName>
</protein>
<name>A0A1I7TY78_9PELO</name>
<organism evidence="2 3">
    <name type="scientific">Caenorhabditis tropicalis</name>
    <dbReference type="NCBI Taxonomy" id="1561998"/>
    <lineage>
        <taxon>Eukaryota</taxon>
        <taxon>Metazoa</taxon>
        <taxon>Ecdysozoa</taxon>
        <taxon>Nematoda</taxon>
        <taxon>Chromadorea</taxon>
        <taxon>Rhabditida</taxon>
        <taxon>Rhabditina</taxon>
        <taxon>Rhabditomorpha</taxon>
        <taxon>Rhabditoidea</taxon>
        <taxon>Rhabditidae</taxon>
        <taxon>Peloderinae</taxon>
        <taxon>Caenorhabditis</taxon>
    </lineage>
</organism>
<feature type="transmembrane region" description="Helical" evidence="1">
    <location>
        <begin position="20"/>
        <end position="37"/>
    </location>
</feature>
<keyword evidence="1" id="KW-1133">Transmembrane helix</keyword>
<proteinExistence type="predicted"/>
<keyword evidence="1" id="KW-0812">Transmembrane</keyword>
<feature type="transmembrane region" description="Helical" evidence="1">
    <location>
        <begin position="43"/>
        <end position="64"/>
    </location>
</feature>
<dbReference type="WBParaSite" id="Csp11.Scaffold629.g12986.t1">
    <property type="protein sequence ID" value="Csp11.Scaffold629.g12986.t1"/>
    <property type="gene ID" value="Csp11.Scaffold629.g12986"/>
</dbReference>